<feature type="region of interest" description="Disordered" evidence="1">
    <location>
        <begin position="315"/>
        <end position="343"/>
    </location>
</feature>
<feature type="compositionally biased region" description="Polar residues" evidence="1">
    <location>
        <begin position="176"/>
        <end position="200"/>
    </location>
</feature>
<name>A0A914CA78_9BILA</name>
<evidence type="ECO:0000313" key="3">
    <source>
        <dbReference type="WBParaSite" id="ACRNAN_Path_673.g2520.t1"/>
    </source>
</evidence>
<feature type="compositionally biased region" description="Polar residues" evidence="1">
    <location>
        <begin position="767"/>
        <end position="795"/>
    </location>
</feature>
<feature type="region of interest" description="Disordered" evidence="1">
    <location>
        <begin position="934"/>
        <end position="959"/>
    </location>
</feature>
<feature type="region of interest" description="Disordered" evidence="1">
    <location>
        <begin position="407"/>
        <end position="427"/>
    </location>
</feature>
<feature type="region of interest" description="Disordered" evidence="1">
    <location>
        <begin position="113"/>
        <end position="138"/>
    </location>
</feature>
<protein>
    <submittedName>
        <fullName evidence="3">Uncharacterized protein</fullName>
    </submittedName>
</protein>
<evidence type="ECO:0000313" key="2">
    <source>
        <dbReference type="Proteomes" id="UP000887540"/>
    </source>
</evidence>
<feature type="region of interest" description="Disordered" evidence="1">
    <location>
        <begin position="767"/>
        <end position="808"/>
    </location>
</feature>
<feature type="compositionally biased region" description="Basic and acidic residues" evidence="1">
    <location>
        <begin position="333"/>
        <end position="343"/>
    </location>
</feature>
<dbReference type="WBParaSite" id="ACRNAN_Path_673.g2520.t1">
    <property type="protein sequence ID" value="ACRNAN_Path_673.g2520.t1"/>
    <property type="gene ID" value="ACRNAN_Path_673.g2520"/>
</dbReference>
<dbReference type="Proteomes" id="UP000887540">
    <property type="component" value="Unplaced"/>
</dbReference>
<feature type="region of interest" description="Disordered" evidence="1">
    <location>
        <begin position="567"/>
        <end position="602"/>
    </location>
</feature>
<feature type="region of interest" description="Disordered" evidence="1">
    <location>
        <begin position="472"/>
        <end position="491"/>
    </location>
</feature>
<feature type="region of interest" description="Disordered" evidence="1">
    <location>
        <begin position="54"/>
        <end position="81"/>
    </location>
</feature>
<feature type="compositionally biased region" description="Low complexity" evidence="1">
    <location>
        <begin position="588"/>
        <end position="599"/>
    </location>
</feature>
<feature type="region of interest" description="Disordered" evidence="1">
    <location>
        <begin position="169"/>
        <end position="200"/>
    </location>
</feature>
<feature type="region of interest" description="Disordered" evidence="1">
    <location>
        <begin position="832"/>
        <end position="875"/>
    </location>
</feature>
<feature type="compositionally biased region" description="Basic and acidic residues" evidence="1">
    <location>
        <begin position="62"/>
        <end position="76"/>
    </location>
</feature>
<keyword evidence="2" id="KW-1185">Reference proteome</keyword>
<feature type="compositionally biased region" description="Polar residues" evidence="1">
    <location>
        <begin position="318"/>
        <end position="330"/>
    </location>
</feature>
<feature type="compositionally biased region" description="Low complexity" evidence="1">
    <location>
        <begin position="942"/>
        <end position="954"/>
    </location>
</feature>
<organism evidence="2 3">
    <name type="scientific">Acrobeloides nanus</name>
    <dbReference type="NCBI Taxonomy" id="290746"/>
    <lineage>
        <taxon>Eukaryota</taxon>
        <taxon>Metazoa</taxon>
        <taxon>Ecdysozoa</taxon>
        <taxon>Nematoda</taxon>
        <taxon>Chromadorea</taxon>
        <taxon>Rhabditida</taxon>
        <taxon>Tylenchina</taxon>
        <taxon>Cephalobomorpha</taxon>
        <taxon>Cephaloboidea</taxon>
        <taxon>Cephalobidae</taxon>
        <taxon>Acrobeloides</taxon>
    </lineage>
</organism>
<sequence length="1071" mass="121840">MQLMNSPEYLHWLDENQKRVSKWKRRKHTKRYLPRKSQLGYYFGLPEFCNLTSEDEGPEAEMPEREECSQEKENRKPLRNFDPYNTAVPNITFSMEKNLSVFHQPLEMTNKLTETTDDTDSSQPVDKRRSSCQSQKGVKKRITNFDPYNMTIPDITFDTENNITVFRHTHRDSQESETASFSQSTEEMRQSMDNAGLSQSQEMLKKRPTNFDPYNQTAPEITFNTENAISYFQSCGGSQVSEVVSISQSSQEINQPVTEEGSSQHQEQLANCHSEVRNISNNISETYYGEITGSQISVTKANDLTVERESIRCDQETENASFSQFGQEASQPAEEKENSKDHLVTIDPDNISLKDSMQEKEVMDQPKTLAASTAKWKTPFTLPPEVQIQTPQENLLASELTLGPSENHQKEANEAHEASDQVINPKNIPTREEIQEKEVIAQNQISKIPSDTSSKWKTAFTLSSEVQFSNSQENLSSHDPCLTPQKEPQTDQITTPIQDSTMVSIYNTTIHMNDKENSRILDFNKSQKKLTLTPKNEPPETPKSCSRFAKNQANFGANKSIGCQITPVPAEKSRRRTSVCSMEISKNPSPSRSPSRQSSVNLTKRTRSIAFAAVSDAATSPHHPKFDRRRSMLGIQIPFEENNSRRISVFKNDNNRRRPSIFVQKNILKNSTIDEGTNTESIASPPAKKLASLSTHKPLIPTFGQVSKLIPKRAENESLRKITDYSSPQTFPTPPRFTNALLQLREYNTPKSGPRGMIKKTNIFTPIETTPKSSTKNRTSRLSKNFSHATLSTTINQENGEENEEKQDESFKLADQLKHRLIFEDSQDMGSDYWGSTAKSIQDETEVDEREKGRFSSQNFEENDEDDHQPDVIGGSRKSSIMAKLLNESITATEVSTPKPLSRTAMLRWATQTPGQPQTPGQSRKHDRFVVTNKNLDKDTESVTNSPSTNSPPVKHVVFGRGKSPEYILAKPKIHTYEPNVIDSRLGIRRSNRNKVRTLRPWLNEKPVYQADAEGNQTLVDVQTKEVKEKRAKKFLTADPKEQFERELEQKARRKKRQDLAMEMKLHHKKF</sequence>
<accession>A0A914CA78</accession>
<reference evidence="3" key="1">
    <citation type="submission" date="2022-11" db="UniProtKB">
        <authorList>
            <consortium name="WormBaseParasite"/>
        </authorList>
    </citation>
    <scope>IDENTIFICATION</scope>
</reference>
<feature type="region of interest" description="Disordered" evidence="1">
    <location>
        <begin position="1043"/>
        <end position="1071"/>
    </location>
</feature>
<dbReference type="AlphaFoldDB" id="A0A914CA78"/>
<proteinExistence type="predicted"/>
<evidence type="ECO:0000256" key="1">
    <source>
        <dbReference type="SAM" id="MobiDB-lite"/>
    </source>
</evidence>
<feature type="compositionally biased region" description="Basic and acidic residues" evidence="1">
    <location>
        <begin position="407"/>
        <end position="419"/>
    </location>
</feature>
<feature type="compositionally biased region" description="Polar residues" evidence="1">
    <location>
        <begin position="578"/>
        <end position="587"/>
    </location>
</feature>